<protein>
    <submittedName>
        <fullName evidence="1">Uncharacterized protein</fullName>
    </submittedName>
</protein>
<evidence type="ECO:0000313" key="1">
    <source>
        <dbReference type="EMBL" id="OVF11201.1"/>
    </source>
</evidence>
<gene>
    <name evidence="1" type="ORF">A9F13_01g06765</name>
</gene>
<dbReference type="Proteomes" id="UP000195602">
    <property type="component" value="Unassembled WGS sequence"/>
</dbReference>
<dbReference type="EMBL" id="LYUB02000001">
    <property type="protein sequence ID" value="OVF11201.1"/>
    <property type="molecule type" value="Genomic_DNA"/>
</dbReference>
<proteinExistence type="predicted"/>
<organism evidence="1 2">
    <name type="scientific">Clavispora lusitaniae</name>
    <name type="common">Candida lusitaniae</name>
    <dbReference type="NCBI Taxonomy" id="36911"/>
    <lineage>
        <taxon>Eukaryota</taxon>
        <taxon>Fungi</taxon>
        <taxon>Dikarya</taxon>
        <taxon>Ascomycota</taxon>
        <taxon>Saccharomycotina</taxon>
        <taxon>Pichiomycetes</taxon>
        <taxon>Metschnikowiaceae</taxon>
        <taxon>Clavispora</taxon>
    </lineage>
</organism>
<comment type="caution">
    <text evidence="1">The sequence shown here is derived from an EMBL/GenBank/DDBJ whole genome shotgun (WGS) entry which is preliminary data.</text>
</comment>
<evidence type="ECO:0000313" key="2">
    <source>
        <dbReference type="Proteomes" id="UP000195602"/>
    </source>
</evidence>
<accession>A0AA91Q5D9</accession>
<name>A0AA91Q5D9_CLALS</name>
<dbReference type="KEGG" id="clus:A9F13_01g06765"/>
<sequence length="68" mass="7735">MHYRSAEVAELWCKGVCNAIVEIIVRVPIEIYPAGPPGAANRRDLGRAKPRLKYTQYAVKSWFLSWST</sequence>
<dbReference type="AlphaFoldDB" id="A0AA91Q5D9"/>
<reference evidence="1 2" key="1">
    <citation type="submission" date="2017-04" db="EMBL/GenBank/DDBJ databases">
        <title>Draft genome of the yeast Clavispora lusitaniae type strain CBS 6936.</title>
        <authorList>
            <person name="Durrens P."/>
            <person name="Klopp C."/>
            <person name="Biteau N."/>
            <person name="Fitton-Ouhabi V."/>
            <person name="Dementhon K."/>
            <person name="Accoceberry I."/>
            <person name="Sherman D.J."/>
            <person name="Noel T."/>
        </authorList>
    </citation>
    <scope>NUCLEOTIDE SEQUENCE [LARGE SCALE GENOMIC DNA]</scope>
    <source>
        <strain evidence="1 2">CBS 6936</strain>
    </source>
</reference>